<evidence type="ECO:0000313" key="2">
    <source>
        <dbReference type="EMBL" id="NGO66128.1"/>
    </source>
</evidence>
<organism evidence="2 3">
    <name type="scientific">Rhizobium daejeonense</name>
    <dbReference type="NCBI Taxonomy" id="240521"/>
    <lineage>
        <taxon>Bacteria</taxon>
        <taxon>Pseudomonadati</taxon>
        <taxon>Pseudomonadota</taxon>
        <taxon>Alphaproteobacteria</taxon>
        <taxon>Hyphomicrobiales</taxon>
        <taxon>Rhizobiaceae</taxon>
        <taxon>Rhizobium/Agrobacterium group</taxon>
        <taxon>Rhizobium</taxon>
    </lineage>
</organism>
<dbReference type="Proteomes" id="UP000477849">
    <property type="component" value="Unassembled WGS sequence"/>
</dbReference>
<comment type="caution">
    <text evidence="2">The sequence shown here is derived from an EMBL/GenBank/DDBJ whole genome shotgun (WGS) entry which is preliminary data.</text>
</comment>
<dbReference type="EMBL" id="JAAKZH010000009">
    <property type="protein sequence ID" value="NGO66128.1"/>
    <property type="molecule type" value="Genomic_DNA"/>
</dbReference>
<sequence>MNQDLKSVADQDISDISKILADRYRAGVGGRTHWLTYHLNKGRVTEFGQALICALASCEYRLPGLGERLVDELIGTGYTPAVQNPVAWRAGFQQLLQKFAEILVLRVLLEAPWPAGAQFQHEPANPTTGRRPELAVELEERVYLFEVKCPSLVDHQTARGANPRQIPARSTLGDTLRANQNPNEPVTWPRDNVLKDFLESADDKFSGFSAKETIGVLVVFWDAYVYEPISALKYPQSGLLTEHSFYQLNSVRVPFDSVDGVIMMNHLAVLHAGAQEQGHAHRPGFFRLDHVNGGLPNVWCQNIGGTQLDAFLMEALDAIPVEDAEQVEYQLHEFIVWINLPD</sequence>
<feature type="region of interest" description="Disordered" evidence="1">
    <location>
        <begin position="158"/>
        <end position="185"/>
    </location>
</feature>
<evidence type="ECO:0000313" key="3">
    <source>
        <dbReference type="Proteomes" id="UP000477849"/>
    </source>
</evidence>
<accession>A0A6M1SCZ0</accession>
<reference evidence="2 3" key="1">
    <citation type="submission" date="2020-02" db="EMBL/GenBank/DDBJ databases">
        <title>Genome sequence of the type strain CCBAU10050 of Rhizobium daejeonense.</title>
        <authorList>
            <person name="Gao J."/>
            <person name="Sun J."/>
        </authorList>
    </citation>
    <scope>NUCLEOTIDE SEQUENCE [LARGE SCALE GENOMIC DNA]</scope>
    <source>
        <strain evidence="2 3">CCBAU10050</strain>
    </source>
</reference>
<dbReference type="RefSeq" id="WP_163901770.1">
    <property type="nucleotide sequence ID" value="NZ_CP048427.1"/>
</dbReference>
<proteinExistence type="predicted"/>
<gene>
    <name evidence="2" type="ORF">G6N76_20930</name>
</gene>
<dbReference type="AlphaFoldDB" id="A0A6M1SCZ0"/>
<protein>
    <submittedName>
        <fullName evidence="2">Uncharacterized protein</fullName>
    </submittedName>
</protein>
<keyword evidence="3" id="KW-1185">Reference proteome</keyword>
<evidence type="ECO:0000256" key="1">
    <source>
        <dbReference type="SAM" id="MobiDB-lite"/>
    </source>
</evidence>
<name>A0A6M1SCZ0_9HYPH</name>